<dbReference type="InterPro" id="IPR043129">
    <property type="entry name" value="ATPase_NBD"/>
</dbReference>
<dbReference type="PANTHER" id="PTHR43095:SF2">
    <property type="entry name" value="GLUCONOKINASE"/>
    <property type="match status" value="1"/>
</dbReference>
<keyword evidence="2" id="KW-0808">Transferase</keyword>
<dbReference type="AlphaFoldDB" id="A0A3M9NNT4"/>
<dbReference type="InterPro" id="IPR018483">
    <property type="entry name" value="Carb_kinase_FGGY_CS"/>
</dbReference>
<dbReference type="CDD" id="cd07770">
    <property type="entry name" value="ASKHA_NBD_FGGY_GntK"/>
    <property type="match status" value="1"/>
</dbReference>
<dbReference type="Proteomes" id="UP000267223">
    <property type="component" value="Unassembled WGS sequence"/>
</dbReference>
<dbReference type="EMBL" id="RJJR01000002">
    <property type="protein sequence ID" value="RNI38823.1"/>
    <property type="molecule type" value="Genomic_DNA"/>
</dbReference>
<dbReference type="GO" id="GO:0016773">
    <property type="term" value="F:phosphotransferase activity, alcohol group as acceptor"/>
    <property type="evidence" value="ECO:0007669"/>
    <property type="project" value="InterPro"/>
</dbReference>
<dbReference type="GO" id="GO:0005975">
    <property type="term" value="P:carbohydrate metabolic process"/>
    <property type="evidence" value="ECO:0007669"/>
    <property type="project" value="InterPro"/>
</dbReference>
<keyword evidence="7" id="KW-1185">Reference proteome</keyword>
<dbReference type="InterPro" id="IPR000577">
    <property type="entry name" value="Carb_kinase_FGGY"/>
</dbReference>
<dbReference type="SUPFAM" id="SSF53067">
    <property type="entry name" value="Actin-like ATPase domain"/>
    <property type="match status" value="2"/>
</dbReference>
<comment type="similarity">
    <text evidence="1">Belongs to the FGGY kinase family.</text>
</comment>
<evidence type="ECO:0000313" key="6">
    <source>
        <dbReference type="EMBL" id="RNI38823.1"/>
    </source>
</evidence>
<protein>
    <submittedName>
        <fullName evidence="6">Gluconokinase</fullName>
    </submittedName>
</protein>
<evidence type="ECO:0000259" key="5">
    <source>
        <dbReference type="Pfam" id="PF02782"/>
    </source>
</evidence>
<dbReference type="PROSITE" id="PS00933">
    <property type="entry name" value="FGGY_KINASES_1"/>
    <property type="match status" value="1"/>
</dbReference>
<dbReference type="InterPro" id="IPR018485">
    <property type="entry name" value="FGGY_C"/>
</dbReference>
<reference evidence="6 7" key="1">
    <citation type="submission" date="2018-11" db="EMBL/GenBank/DDBJ databases">
        <title>Draft genome sequence of Ferruginibacter sp. BO-59.</title>
        <authorList>
            <person name="Im W.T."/>
        </authorList>
    </citation>
    <scope>NUCLEOTIDE SEQUENCE [LARGE SCALE GENOMIC DNA]</scope>
    <source>
        <strain evidence="6 7">BO-59</strain>
    </source>
</reference>
<evidence type="ECO:0000259" key="4">
    <source>
        <dbReference type="Pfam" id="PF00370"/>
    </source>
</evidence>
<evidence type="ECO:0000313" key="7">
    <source>
        <dbReference type="Proteomes" id="UP000267223"/>
    </source>
</evidence>
<accession>A0A3M9NNT4</accession>
<dbReference type="GO" id="GO:0016301">
    <property type="term" value="F:kinase activity"/>
    <property type="evidence" value="ECO:0007669"/>
    <property type="project" value="UniProtKB-KW"/>
</dbReference>
<sequence>MNRTPEKYFIGIDIGTGSTKAIGMNLTGAMVANSQVYYSSKNLSPGYSEQDPEMIWEAFKNCVVQLIEKIKYPPVSISFSSAMHGLIAVNEENRPVSNLITWADTRSEKIAEQIRKSKEAKSIYRATGTPIHPMTPLCKIIWLRKNEPAIFKKTYKFISIKEYIWFRLFGVYEIDYSIASATGLFDIKKLRWNKASLKLCGITTAHLSDPKPTNFIRKNAEDSIVNTLSISSETSFCIGASDGCLANLGSYAMEKGSAALTIGTSGAVRIANPKPVYNYAEMTFNYLLDDKTFICGGPVNNGGNIVQWLLGSFLKIEKPSDEDYDQLFKRIDAVDAGSKGLLFLPYLYGERAPVWDGRASGVFMGIQPSHTQDYFLRATLEGICYSMNEVVQIVEKSTQKIDKLIVSGGLIRSKVWMQILSDITGKKLYVIETQDSSAVGAALLSMKTMKMIKSYSSLKPAVSQIVKPDFKNHKRHEANYAVFKTLYPALKDSMHRINEK</sequence>
<dbReference type="InterPro" id="IPR018484">
    <property type="entry name" value="FGGY_N"/>
</dbReference>
<evidence type="ECO:0000256" key="3">
    <source>
        <dbReference type="ARBA" id="ARBA00022777"/>
    </source>
</evidence>
<dbReference type="Pfam" id="PF02782">
    <property type="entry name" value="FGGY_C"/>
    <property type="match status" value="1"/>
</dbReference>
<dbReference type="PANTHER" id="PTHR43095">
    <property type="entry name" value="SUGAR KINASE"/>
    <property type="match status" value="1"/>
</dbReference>
<feature type="domain" description="Carbohydrate kinase FGGY N-terminal" evidence="4">
    <location>
        <begin position="8"/>
        <end position="249"/>
    </location>
</feature>
<evidence type="ECO:0000256" key="1">
    <source>
        <dbReference type="ARBA" id="ARBA00009156"/>
    </source>
</evidence>
<feature type="domain" description="Carbohydrate kinase FGGY C-terminal" evidence="5">
    <location>
        <begin position="259"/>
        <end position="446"/>
    </location>
</feature>
<organism evidence="6 7">
    <name type="scientific">Hanamia caeni</name>
    <dbReference type="NCBI Taxonomy" id="2294116"/>
    <lineage>
        <taxon>Bacteria</taxon>
        <taxon>Pseudomonadati</taxon>
        <taxon>Bacteroidota</taxon>
        <taxon>Chitinophagia</taxon>
        <taxon>Chitinophagales</taxon>
        <taxon>Chitinophagaceae</taxon>
        <taxon>Hanamia</taxon>
    </lineage>
</organism>
<dbReference type="PIRSF" id="PIRSF000538">
    <property type="entry name" value="GlpK"/>
    <property type="match status" value="1"/>
</dbReference>
<gene>
    <name evidence="6" type="ORF">EFY79_03950</name>
</gene>
<dbReference type="RefSeq" id="WP_123119386.1">
    <property type="nucleotide sequence ID" value="NZ_RJJR01000002.1"/>
</dbReference>
<keyword evidence="3 6" id="KW-0418">Kinase</keyword>
<evidence type="ECO:0000256" key="2">
    <source>
        <dbReference type="ARBA" id="ARBA00022679"/>
    </source>
</evidence>
<dbReference type="Pfam" id="PF00370">
    <property type="entry name" value="FGGY_N"/>
    <property type="match status" value="1"/>
</dbReference>
<dbReference type="InterPro" id="IPR050406">
    <property type="entry name" value="FGGY_Carb_Kinase"/>
</dbReference>
<proteinExistence type="inferred from homology"/>
<name>A0A3M9NNT4_9BACT</name>
<comment type="caution">
    <text evidence="6">The sequence shown here is derived from an EMBL/GenBank/DDBJ whole genome shotgun (WGS) entry which is preliminary data.</text>
</comment>
<dbReference type="Gene3D" id="3.30.420.40">
    <property type="match status" value="2"/>
</dbReference>
<dbReference type="OrthoDB" id="9805576at2"/>